<dbReference type="PANTHER" id="PTHR34043">
    <property type="entry name" value="ALPHA/BETA-HYDROLASES SUPERFAMILY PROTEIN"/>
    <property type="match status" value="1"/>
</dbReference>
<proteinExistence type="predicted"/>
<gene>
    <name evidence="7" type="ORF">METZ01_LOCUS128776</name>
</gene>
<accession>A0A381YH34</accession>
<dbReference type="Pfam" id="PF24708">
    <property type="entry name" value="Lip_C"/>
    <property type="match status" value="1"/>
</dbReference>
<reference evidence="7" key="1">
    <citation type="submission" date="2018-05" db="EMBL/GenBank/DDBJ databases">
        <authorList>
            <person name="Lanie J.A."/>
            <person name="Ng W.-L."/>
            <person name="Kazmierczak K.M."/>
            <person name="Andrzejewski T.M."/>
            <person name="Davidsen T.M."/>
            <person name="Wayne K.J."/>
            <person name="Tettelin H."/>
            <person name="Glass J.I."/>
            <person name="Rusch D."/>
            <person name="Podicherti R."/>
            <person name="Tsui H.-C.T."/>
            <person name="Winkler M.E."/>
        </authorList>
    </citation>
    <scope>NUCLEOTIDE SEQUENCE</scope>
</reference>
<dbReference type="GO" id="GO:0006629">
    <property type="term" value="P:lipid metabolic process"/>
    <property type="evidence" value="ECO:0007669"/>
    <property type="project" value="UniProtKB-KW"/>
</dbReference>
<evidence type="ECO:0000256" key="2">
    <source>
        <dbReference type="ARBA" id="ARBA00022525"/>
    </source>
</evidence>
<dbReference type="InterPro" id="IPR056304">
    <property type="entry name" value="Lip-like_C"/>
</dbReference>
<evidence type="ECO:0000256" key="1">
    <source>
        <dbReference type="ARBA" id="ARBA00004613"/>
    </source>
</evidence>
<evidence type="ECO:0000313" key="7">
    <source>
        <dbReference type="EMBL" id="SVA75922.1"/>
    </source>
</evidence>
<keyword evidence="4" id="KW-0378">Hydrolase</keyword>
<dbReference type="InterPro" id="IPR029058">
    <property type="entry name" value="AB_hydrolase_fold"/>
</dbReference>
<sequence length="402" mass="45570">MATYKKTILLFLLYFSTLCGANKYPIILIHGFLGWGKEELGEINYWGGKNNIEQYLRDNGYEVYSVSLGPISSSYDCAVETFYQVKGGQLDYGQAHADKYRIVQQPEGISYTGLYPEWDENHPVHLLGYSFGGMTTRMLLYLLTHSIAKDSTGLPDESLLIGNELSGWVSSITTMSSPHNGSTLSNIVVNLVPFTDNLLPLADLISSKYYDFNLEHWNISKKNSESISNYISRFINHPAWNTKNCVAWDSSIQGAMALNDILIIDPNVYYFSYSTVASVLDTATGYYKPADHLNMANYPLCWVIGRTKVDMGNGKKTDEIWFKNDGTVNTISMIRPFTGKNGPEPLKTFSDTEPIEKGIWNFMGEYDLDHKSFIGFFIDDEKQIYEMMERFESQAQILYSLP</sequence>
<dbReference type="GO" id="GO:0005576">
    <property type="term" value="C:extracellular region"/>
    <property type="evidence" value="ECO:0007669"/>
    <property type="project" value="UniProtKB-SubCell"/>
</dbReference>
<keyword evidence="5" id="KW-0443">Lipid metabolism</keyword>
<dbReference type="EMBL" id="UINC01018144">
    <property type="protein sequence ID" value="SVA75922.1"/>
    <property type="molecule type" value="Genomic_DNA"/>
</dbReference>
<dbReference type="AlphaFoldDB" id="A0A381YH34"/>
<organism evidence="7">
    <name type="scientific">marine metagenome</name>
    <dbReference type="NCBI Taxonomy" id="408172"/>
    <lineage>
        <taxon>unclassified sequences</taxon>
        <taxon>metagenomes</taxon>
        <taxon>ecological metagenomes</taxon>
    </lineage>
</organism>
<comment type="subcellular location">
    <subcellularLocation>
        <location evidence="1">Secreted</location>
    </subcellularLocation>
</comment>
<protein>
    <recommendedName>
        <fullName evidence="6">Lipase-like C-terminal domain-containing protein</fullName>
    </recommendedName>
</protein>
<feature type="domain" description="Lipase-like C-terminal" evidence="6">
    <location>
        <begin position="22"/>
        <end position="391"/>
    </location>
</feature>
<evidence type="ECO:0000256" key="5">
    <source>
        <dbReference type="ARBA" id="ARBA00023098"/>
    </source>
</evidence>
<dbReference type="Gene3D" id="3.40.50.1820">
    <property type="entry name" value="alpha/beta hydrolase"/>
    <property type="match status" value="1"/>
</dbReference>
<evidence type="ECO:0000256" key="4">
    <source>
        <dbReference type="ARBA" id="ARBA00022801"/>
    </source>
</evidence>
<evidence type="ECO:0000259" key="6">
    <source>
        <dbReference type="Pfam" id="PF24708"/>
    </source>
</evidence>
<dbReference type="PANTHER" id="PTHR34043:SF3">
    <property type="entry name" value="ALPHA_BETA-HYDROLASES SUPERFAMILY PROTEIN"/>
    <property type="match status" value="1"/>
</dbReference>
<keyword evidence="3" id="KW-0732">Signal</keyword>
<dbReference type="SUPFAM" id="SSF53474">
    <property type="entry name" value="alpha/beta-Hydrolases"/>
    <property type="match status" value="1"/>
</dbReference>
<evidence type="ECO:0000256" key="3">
    <source>
        <dbReference type="ARBA" id="ARBA00022729"/>
    </source>
</evidence>
<name>A0A381YH34_9ZZZZ</name>
<dbReference type="GO" id="GO:0016787">
    <property type="term" value="F:hydrolase activity"/>
    <property type="evidence" value="ECO:0007669"/>
    <property type="project" value="UniProtKB-KW"/>
</dbReference>
<keyword evidence="2" id="KW-0964">Secreted</keyword>